<evidence type="ECO:0000256" key="2">
    <source>
        <dbReference type="ARBA" id="ARBA00022676"/>
    </source>
</evidence>
<dbReference type="AlphaFoldDB" id="A0A8T2IDN2"/>
<reference evidence="7" key="1">
    <citation type="thesis" date="2020" institute="ProQuest LLC" country="789 East Eisenhower Parkway, Ann Arbor, MI, USA">
        <title>Comparative Genomics and Chromosome Evolution.</title>
        <authorList>
            <person name="Mudd A.B."/>
        </authorList>
    </citation>
    <scope>NUCLEOTIDE SEQUENCE</scope>
    <source>
        <strain evidence="7">Female2</strain>
        <tissue evidence="7">Blood</tissue>
    </source>
</reference>
<evidence type="ECO:0000259" key="6">
    <source>
        <dbReference type="Pfam" id="PF23524"/>
    </source>
</evidence>
<evidence type="ECO:0000256" key="3">
    <source>
        <dbReference type="ARBA" id="ARBA00022679"/>
    </source>
</evidence>
<keyword evidence="2" id="KW-0328">Glycosyltransferase</keyword>
<evidence type="ECO:0000256" key="4">
    <source>
        <dbReference type="SAM" id="SignalP"/>
    </source>
</evidence>
<dbReference type="InterPro" id="IPR057279">
    <property type="entry name" value="MGAT4"/>
</dbReference>
<dbReference type="Pfam" id="PF23524">
    <property type="entry name" value="MGAT4A_C"/>
    <property type="match status" value="1"/>
</dbReference>
<evidence type="ECO:0000256" key="1">
    <source>
        <dbReference type="ARBA" id="ARBA00004922"/>
    </source>
</evidence>
<keyword evidence="3" id="KW-0808">Transferase</keyword>
<dbReference type="InterPro" id="IPR006759">
    <property type="entry name" value="Glyco_transf_54"/>
</dbReference>
<feature type="signal peptide" evidence="4">
    <location>
        <begin position="1"/>
        <end position="28"/>
    </location>
</feature>
<dbReference type="EMBL" id="JAACNH010002605">
    <property type="protein sequence ID" value="KAG8429817.1"/>
    <property type="molecule type" value="Genomic_DNA"/>
</dbReference>
<dbReference type="GO" id="GO:0006487">
    <property type="term" value="P:protein N-linked glycosylation"/>
    <property type="evidence" value="ECO:0007669"/>
    <property type="project" value="TreeGrafter"/>
</dbReference>
<evidence type="ECO:0000313" key="8">
    <source>
        <dbReference type="Proteomes" id="UP000812440"/>
    </source>
</evidence>
<protein>
    <recommendedName>
        <fullName evidence="9">Alpha-1,3-mannosyl-glycoprotein 4-beta-N-acetylglucosaminyltransferase C</fullName>
    </recommendedName>
</protein>
<evidence type="ECO:0000313" key="7">
    <source>
        <dbReference type="EMBL" id="KAG8429817.1"/>
    </source>
</evidence>
<dbReference type="PANTHER" id="PTHR12062">
    <property type="entry name" value="N-ACETYLGLUCOSAMINYLTRANSFERASE VI"/>
    <property type="match status" value="1"/>
</dbReference>
<feature type="domain" description="MGAT4 conserved region" evidence="5">
    <location>
        <begin position="62"/>
        <end position="315"/>
    </location>
</feature>
<evidence type="ECO:0008006" key="9">
    <source>
        <dbReference type="Google" id="ProtNLM"/>
    </source>
</evidence>
<gene>
    <name evidence="7" type="ORF">GDO86_019138</name>
</gene>
<organism evidence="7 8">
    <name type="scientific">Hymenochirus boettgeri</name>
    <name type="common">Congo dwarf clawed frog</name>
    <dbReference type="NCBI Taxonomy" id="247094"/>
    <lineage>
        <taxon>Eukaryota</taxon>
        <taxon>Metazoa</taxon>
        <taxon>Chordata</taxon>
        <taxon>Craniata</taxon>
        <taxon>Vertebrata</taxon>
        <taxon>Euteleostomi</taxon>
        <taxon>Amphibia</taxon>
        <taxon>Batrachia</taxon>
        <taxon>Anura</taxon>
        <taxon>Pipoidea</taxon>
        <taxon>Pipidae</taxon>
        <taxon>Pipinae</taxon>
        <taxon>Hymenochirus</taxon>
    </lineage>
</organism>
<accession>A0A8T2IDN2</accession>
<dbReference type="Pfam" id="PF04666">
    <property type="entry name" value="MGAT4_cons"/>
    <property type="match status" value="1"/>
</dbReference>
<sequence>MRIWHFAQISFGFTFLVCVLLTLKRTSPDNDCLESPESLQKKDVSQEIEETYQYYSQNFSVKHDTLGHLWVPYNYLIGSPPASRRFMTIGISSVHREKQDYLMETIKSIFSHLSEEELEEVILVIYLANHEEHLNLKTAKEIEGQFSADILVGRLIVISTSPKNYPPLDGLKRNYNDPPERVKFRSKQNVDYAFLVNFCANISYYYLMLEDDVSCTQNFLTAIRKSLDQQLSQWTTITFSSLGYIGKLYHSADLPQLARFLLLFYDEMPCDWLLEHFHRSKAQPEMIRIKPSLFQHMGSFSSFQSRQNKLKDNEFVEVIEHFGDSPPALCYTNMNVYMEFVAENLCFPGPNFFWGKDIDESSNFTMVFQNTINIGKIQIITGSTDHPGDTLKSGYVELGRQKFQDNDKTSCKSFSKIGDFQNGIFSVDNLNITTAGEKIDCLKIQVSASQDHWLLIKKIGIWTQK</sequence>
<keyword evidence="4" id="KW-0732">Signal</keyword>
<evidence type="ECO:0000259" key="5">
    <source>
        <dbReference type="Pfam" id="PF04666"/>
    </source>
</evidence>
<keyword evidence="8" id="KW-1185">Reference proteome</keyword>
<name>A0A8T2IDN2_9PIPI</name>
<dbReference type="OrthoDB" id="2016523at2759"/>
<dbReference type="GO" id="GO:0008375">
    <property type="term" value="F:acetylglucosaminyltransferase activity"/>
    <property type="evidence" value="ECO:0007669"/>
    <property type="project" value="TreeGrafter"/>
</dbReference>
<comment type="caution">
    <text evidence="7">The sequence shown here is derived from an EMBL/GenBank/DDBJ whole genome shotgun (WGS) entry which is preliminary data.</text>
</comment>
<dbReference type="InterPro" id="IPR056576">
    <property type="entry name" value="MGAT4_A/B/C_C"/>
</dbReference>
<feature type="domain" description="MGAT4 A/B/C C-terminal" evidence="6">
    <location>
        <begin position="331"/>
        <end position="457"/>
    </location>
</feature>
<comment type="pathway">
    <text evidence="1">Protein modification; protein glycosylation.</text>
</comment>
<proteinExistence type="predicted"/>
<feature type="chain" id="PRO_5035940970" description="Alpha-1,3-mannosyl-glycoprotein 4-beta-N-acetylglucosaminyltransferase C" evidence="4">
    <location>
        <begin position="29"/>
        <end position="465"/>
    </location>
</feature>
<dbReference type="Proteomes" id="UP000812440">
    <property type="component" value="Unassembled WGS sequence"/>
</dbReference>
<dbReference type="PANTHER" id="PTHR12062:SF29">
    <property type="entry name" value="ALPHA-1,3-MANNOSYL-GLYCOPROTEIN 4-BETA-N-ACETYLGLUCOSAMINYLTRANSFERASE C"/>
    <property type="match status" value="1"/>
</dbReference>